<protein>
    <submittedName>
        <fullName evidence="2">Transglutaminase family protein</fullName>
    </submittedName>
</protein>
<organism evidence="2 3">
    <name type="scientific">Sphingomonas donggukensis</name>
    <dbReference type="NCBI Taxonomy" id="2949093"/>
    <lineage>
        <taxon>Bacteria</taxon>
        <taxon>Pseudomonadati</taxon>
        <taxon>Pseudomonadota</taxon>
        <taxon>Alphaproteobacteria</taxon>
        <taxon>Sphingomonadales</taxon>
        <taxon>Sphingomonadaceae</taxon>
        <taxon>Sphingomonas</taxon>
    </lineage>
</organism>
<name>A0ABY4TZH7_9SPHN</name>
<dbReference type="SMART" id="SM00460">
    <property type="entry name" value="TGc"/>
    <property type="match status" value="1"/>
</dbReference>
<dbReference type="Gene3D" id="2.60.40.2250">
    <property type="match status" value="1"/>
</dbReference>
<evidence type="ECO:0000313" key="2">
    <source>
        <dbReference type="EMBL" id="URW75951.1"/>
    </source>
</evidence>
<dbReference type="Pfam" id="PF01841">
    <property type="entry name" value="Transglut_core"/>
    <property type="match status" value="1"/>
</dbReference>
<dbReference type="Gene3D" id="3.10.620.30">
    <property type="match status" value="1"/>
</dbReference>
<feature type="domain" description="Transglutaminase-like" evidence="1">
    <location>
        <begin position="158"/>
        <end position="218"/>
    </location>
</feature>
<dbReference type="EMBL" id="CP098401">
    <property type="protein sequence ID" value="URW75951.1"/>
    <property type="molecule type" value="Genomic_DNA"/>
</dbReference>
<dbReference type="SUPFAM" id="SSF54001">
    <property type="entry name" value="Cysteine proteinases"/>
    <property type="match status" value="1"/>
</dbReference>
<dbReference type="PANTHER" id="PTHR33490">
    <property type="entry name" value="BLR5614 PROTEIN-RELATED"/>
    <property type="match status" value="1"/>
</dbReference>
<dbReference type="InterPro" id="IPR002931">
    <property type="entry name" value="Transglutaminase-like"/>
</dbReference>
<dbReference type="RefSeq" id="WP_250752657.1">
    <property type="nucleotide sequence ID" value="NZ_CP098401.1"/>
</dbReference>
<proteinExistence type="predicted"/>
<gene>
    <name evidence="2" type="ORF">M9980_01590</name>
</gene>
<keyword evidence="3" id="KW-1185">Reference proteome</keyword>
<evidence type="ECO:0000259" key="1">
    <source>
        <dbReference type="SMART" id="SM00460"/>
    </source>
</evidence>
<accession>A0ABY4TZH7</accession>
<dbReference type="Proteomes" id="UP001055580">
    <property type="component" value="Chromosome"/>
</dbReference>
<evidence type="ECO:0000313" key="3">
    <source>
        <dbReference type="Proteomes" id="UP001055580"/>
    </source>
</evidence>
<dbReference type="InterPro" id="IPR038765">
    <property type="entry name" value="Papain-like_cys_pep_sf"/>
</dbReference>
<sequence length="261" mass="28830">MSIQIDARLSYDFAETSDILLQVEAAMIPEQVVRDARIDISPVEHFARVSGHDMIGDRIWLRLRGRLTVDYRATVTPQRIVADLAGLAATPFHMLPGEAVQYLMASRYCQSDLFEEFVTAEFEHLCGGERIAAIRDWIERNFSYEAGTSASFTTAMESFVQRKGVCRDYSHVMITLARAAGVPARIASVYALGVDPQDFHAVAEVFLDGAWHLVDPTGMARAEDMAKIGVGRDAADVAFLTSYGNAVFCEQRVRVSAVSEA</sequence>
<dbReference type="PANTHER" id="PTHR33490:SF12">
    <property type="entry name" value="BLL5557 PROTEIN"/>
    <property type="match status" value="1"/>
</dbReference>
<reference evidence="2" key="1">
    <citation type="submission" date="2022-05" db="EMBL/GenBank/DDBJ databases">
        <title>Sphingomonas sp. strain RMG20 Genome sequencing and assembly.</title>
        <authorList>
            <person name="Kim I."/>
        </authorList>
    </citation>
    <scope>NUCLEOTIDE SEQUENCE</scope>
    <source>
        <strain evidence="2">RMG20</strain>
    </source>
</reference>